<reference evidence="2 3" key="1">
    <citation type="submission" date="2021-05" db="EMBL/GenBank/DDBJ databases">
        <authorList>
            <person name="Zhang Z.D."/>
            <person name="Osman G."/>
        </authorList>
    </citation>
    <scope>NUCLEOTIDE SEQUENCE [LARGE SCALE GENOMIC DNA]</scope>
    <source>
        <strain evidence="2 3">KCTC 32217</strain>
    </source>
</reference>
<feature type="chain" id="PRO_5042919836" evidence="1">
    <location>
        <begin position="22"/>
        <end position="329"/>
    </location>
</feature>
<organism evidence="2 3">
    <name type="scientific">Litoribacter ruber</name>
    <dbReference type="NCBI Taxonomy" id="702568"/>
    <lineage>
        <taxon>Bacteria</taxon>
        <taxon>Pseudomonadati</taxon>
        <taxon>Bacteroidota</taxon>
        <taxon>Cytophagia</taxon>
        <taxon>Cytophagales</taxon>
        <taxon>Cyclobacteriaceae</taxon>
        <taxon>Litoribacter</taxon>
    </lineage>
</organism>
<protein>
    <submittedName>
        <fullName evidence="2">Uncharacterized protein</fullName>
    </submittedName>
</protein>
<dbReference type="InterPro" id="IPR046495">
    <property type="entry name" value="DUF6588"/>
</dbReference>
<comment type="caution">
    <text evidence="2">The sequence shown here is derived from an EMBL/GenBank/DDBJ whole genome shotgun (WGS) entry which is preliminary data.</text>
</comment>
<proteinExistence type="predicted"/>
<evidence type="ECO:0000313" key="2">
    <source>
        <dbReference type="EMBL" id="MBS9525545.1"/>
    </source>
</evidence>
<dbReference type="Pfam" id="PF20230">
    <property type="entry name" value="DUF6588"/>
    <property type="match status" value="1"/>
</dbReference>
<dbReference type="RefSeq" id="WP_213946405.1">
    <property type="nucleotide sequence ID" value="NZ_JAHBGI010000014.1"/>
</dbReference>
<name>A0AAP2G5H7_9BACT</name>
<feature type="signal peptide" evidence="1">
    <location>
        <begin position="1"/>
        <end position="21"/>
    </location>
</feature>
<keyword evidence="1" id="KW-0732">Signal</keyword>
<gene>
    <name evidence="2" type="ORF">KI659_16125</name>
</gene>
<sequence length="329" mass="35255">MKKIIAAVAIPLSLMSFSAFSQSRSDIETLLQSGVADVNTYLNHYVQPAAEGFAYSMGAGWANTAKTHSTLGFDFKIGVSAAAVPSRMESFLFDPSQYNNLRVSGETGPTELPTLFGSESPGRTLDIYEDGFVAAQVDALPGAGMPVNYVPAPVLQAGLGLPFGTDIKLRFLPNTRIEGVEVGILGGGIQHDIKQHIPGLRELPFHLSGLVAFNSLKAGYALEEITDGRGELQVNTWTYQLLLSKKLSVFTFYGSAGYISGTSDFDLLGTYNVSNFTNPIVDPISLRYAVAGAMGNVGVRVDLGPIFLNADYTFQEFNILTAGLGFSIR</sequence>
<evidence type="ECO:0000256" key="1">
    <source>
        <dbReference type="SAM" id="SignalP"/>
    </source>
</evidence>
<keyword evidence="3" id="KW-1185">Reference proteome</keyword>
<dbReference type="AlphaFoldDB" id="A0AAP2G5H7"/>
<dbReference type="Proteomes" id="UP001319104">
    <property type="component" value="Unassembled WGS sequence"/>
</dbReference>
<accession>A0AAP2G5H7</accession>
<dbReference type="EMBL" id="JAHCMY010000014">
    <property type="protein sequence ID" value="MBS9525545.1"/>
    <property type="molecule type" value="Genomic_DNA"/>
</dbReference>
<evidence type="ECO:0000313" key="3">
    <source>
        <dbReference type="Proteomes" id="UP001319104"/>
    </source>
</evidence>